<dbReference type="PANTHER" id="PTHR22957:SF582">
    <property type="entry name" value="YPT_RAB-GAP DOMAIN OF GYP1P SUPERFAMILY PROTEIN"/>
    <property type="match status" value="1"/>
</dbReference>
<dbReference type="PROSITE" id="PS50086">
    <property type="entry name" value="TBC_RABGAP"/>
    <property type="match status" value="1"/>
</dbReference>
<proteinExistence type="predicted"/>
<name>A0A8X7W575_BRACI</name>
<evidence type="ECO:0000259" key="1">
    <source>
        <dbReference type="PROSITE" id="PS50086"/>
    </source>
</evidence>
<dbReference type="SMART" id="SM00164">
    <property type="entry name" value="TBC"/>
    <property type="match status" value="1"/>
</dbReference>
<protein>
    <recommendedName>
        <fullName evidence="1">Rab-GAP TBC domain-containing protein</fullName>
    </recommendedName>
</protein>
<dbReference type="AlphaFoldDB" id="A0A8X7W575"/>
<dbReference type="InterPro" id="IPR035969">
    <property type="entry name" value="Rab-GAP_TBC_sf"/>
</dbReference>
<dbReference type="Gene3D" id="1.10.472.80">
    <property type="entry name" value="Ypt/Rab-GAP domain of gyp1p, domain 3"/>
    <property type="match status" value="1"/>
</dbReference>
<dbReference type="Gene3D" id="1.10.8.270">
    <property type="entry name" value="putative rabgap domain of human tbc1 domain family member 14 like domains"/>
    <property type="match status" value="1"/>
</dbReference>
<dbReference type="InterPro" id="IPR000195">
    <property type="entry name" value="Rab-GAP-TBC_dom"/>
</dbReference>
<dbReference type="EMBL" id="JAAMPC010000003">
    <property type="protein sequence ID" value="KAG2323626.1"/>
    <property type="molecule type" value="Genomic_DNA"/>
</dbReference>
<reference evidence="2 3" key="1">
    <citation type="submission" date="2020-02" db="EMBL/GenBank/DDBJ databases">
        <authorList>
            <person name="Ma Q."/>
            <person name="Huang Y."/>
            <person name="Song X."/>
            <person name="Pei D."/>
        </authorList>
    </citation>
    <scope>NUCLEOTIDE SEQUENCE [LARGE SCALE GENOMIC DNA]</scope>
    <source>
        <strain evidence="2">Sxm20200214</strain>
        <tissue evidence="2">Leaf</tissue>
    </source>
</reference>
<evidence type="ECO:0000313" key="2">
    <source>
        <dbReference type="EMBL" id="KAG2323626.1"/>
    </source>
</evidence>
<dbReference type="GO" id="GO:0005096">
    <property type="term" value="F:GTPase activator activity"/>
    <property type="evidence" value="ECO:0007669"/>
    <property type="project" value="TreeGrafter"/>
</dbReference>
<accession>A0A8X7W575</accession>
<dbReference type="Pfam" id="PF00566">
    <property type="entry name" value="RabGAP-TBC"/>
    <property type="match status" value="1"/>
</dbReference>
<evidence type="ECO:0000313" key="3">
    <source>
        <dbReference type="Proteomes" id="UP000886595"/>
    </source>
</evidence>
<organism evidence="2 3">
    <name type="scientific">Brassica carinata</name>
    <name type="common">Ethiopian mustard</name>
    <name type="synonym">Abyssinian cabbage</name>
    <dbReference type="NCBI Taxonomy" id="52824"/>
    <lineage>
        <taxon>Eukaryota</taxon>
        <taxon>Viridiplantae</taxon>
        <taxon>Streptophyta</taxon>
        <taxon>Embryophyta</taxon>
        <taxon>Tracheophyta</taxon>
        <taxon>Spermatophyta</taxon>
        <taxon>Magnoliopsida</taxon>
        <taxon>eudicotyledons</taxon>
        <taxon>Gunneridae</taxon>
        <taxon>Pentapetalae</taxon>
        <taxon>rosids</taxon>
        <taxon>malvids</taxon>
        <taxon>Brassicales</taxon>
        <taxon>Brassicaceae</taxon>
        <taxon>Brassiceae</taxon>
        <taxon>Brassica</taxon>
    </lineage>
</organism>
<dbReference type="Proteomes" id="UP000886595">
    <property type="component" value="Unassembled WGS sequence"/>
</dbReference>
<comment type="caution">
    <text evidence="2">The sequence shown here is derived from an EMBL/GenBank/DDBJ whole genome shotgun (WGS) entry which is preliminary data.</text>
</comment>
<sequence length="420" mass="48130">MAQSSDVSSVESVYFPIYSFLLYYSPCCCCSLPRPLSGIPSIKDAVWEFLLGCYDPDSTFDERTKLKNLRRYVCTVILDCSNHKLTFEMGIREQYAAWKEECKTMVPVVGSGTRSLWLLFLKMGNQLMNLLLKIKVSSSKTLLKTRGSSPMDALLASDRGFSAGLDVARTDRHLSFYEDGGNQSNLWDVLAIYTWLNLDIGYVQGVNDIRSPVIILFEDEADAFWCFERAMRRLRENIRATATSMGVQTQLGVLSQVIKTVDPRPDQHLEDLDGVEYLFAIRMSMVVFRREFSFLDTLYLWELMWAMEYNPNMFATYEELEDRNNNNNDTADDPKLLKRFGKFERKYVNSGKNERHSNTIAVFVVASVLQTKNKRLLKEAKGLDDVVQILGDIAGNLDGKKAYKEALKIHEKFLKEANRQ</sequence>
<dbReference type="PANTHER" id="PTHR22957">
    <property type="entry name" value="TBC1 DOMAIN FAMILY MEMBER GTPASE-ACTIVATING PROTEIN"/>
    <property type="match status" value="1"/>
</dbReference>
<gene>
    <name evidence="2" type="ORF">Bca52824_016839</name>
</gene>
<feature type="domain" description="Rab-GAP TBC" evidence="1">
    <location>
        <begin position="37"/>
        <end position="308"/>
    </location>
</feature>
<dbReference type="OrthoDB" id="10264062at2759"/>
<keyword evidence="3" id="KW-1185">Reference proteome</keyword>
<dbReference type="SUPFAM" id="SSF47923">
    <property type="entry name" value="Ypt/Rab-GAP domain of gyp1p"/>
    <property type="match status" value="2"/>
</dbReference>